<protein>
    <submittedName>
        <fullName evidence="9">Trimeric intracellular cation channel family protein</fullName>
    </submittedName>
</protein>
<feature type="transmembrane region" description="Helical" evidence="7">
    <location>
        <begin position="124"/>
        <end position="146"/>
    </location>
</feature>
<proteinExistence type="inferred from homology"/>
<feature type="transmembrane region" description="Helical" evidence="7">
    <location>
        <begin position="67"/>
        <end position="87"/>
    </location>
</feature>
<comment type="subcellular location">
    <subcellularLocation>
        <location evidence="1">Cell membrane</location>
        <topology evidence="1">Multi-pass membrane protein</topology>
    </subcellularLocation>
</comment>
<evidence type="ECO:0000256" key="1">
    <source>
        <dbReference type="ARBA" id="ARBA00004651"/>
    </source>
</evidence>
<feature type="transmembrane region" description="Helical" evidence="7">
    <location>
        <begin position="12"/>
        <end position="31"/>
    </location>
</feature>
<evidence type="ECO:0000256" key="7">
    <source>
        <dbReference type="SAM" id="Phobius"/>
    </source>
</evidence>
<dbReference type="Pfam" id="PF03458">
    <property type="entry name" value="Gly_transporter"/>
    <property type="match status" value="2"/>
</dbReference>
<sequence>MGDVDPEILFLYRSLDLGGVLLMGILGGTIARQRHFDVMGFLFLALFSSLGGGMIRDALIGRGTVAAMAQPEYLALAFSGAIIAWLTNFRGRAWELFQVHADAIVLGAWAVTGCVKALSHDLPYLSAIFMGVVTGVGGGMIRDVVIGQVPGIFRGGKLYAIPALVSGASMVAFHVAGHDAVGMIISPVLGSGLAILSYWRGWSVATDPEWAPVNMTVAQLRRALRVAEVHGRNAARRIEPSPARRLRHAAMERAAARRKGMQDEIIRAARAGEWGPDPDPAP</sequence>
<evidence type="ECO:0000313" key="9">
    <source>
        <dbReference type="EMBL" id="NLP39936.1"/>
    </source>
</evidence>
<feature type="domain" description="Glycine transporter" evidence="8">
    <location>
        <begin position="101"/>
        <end position="174"/>
    </location>
</feature>
<feature type="transmembrane region" description="Helical" evidence="7">
    <location>
        <begin position="38"/>
        <end position="55"/>
    </location>
</feature>
<comment type="caution">
    <text evidence="9">The sequence shown here is derived from an EMBL/GenBank/DDBJ whole genome shotgun (WGS) entry which is preliminary data.</text>
</comment>
<keyword evidence="5 7" id="KW-1133">Transmembrane helix</keyword>
<comment type="similarity">
    <text evidence="2">Belongs to the UPF0126 family.</text>
</comment>
<dbReference type="GO" id="GO:0005886">
    <property type="term" value="C:plasma membrane"/>
    <property type="evidence" value="ECO:0007669"/>
    <property type="project" value="UniProtKB-SubCell"/>
</dbReference>
<keyword evidence="3" id="KW-1003">Cell membrane</keyword>
<dbReference type="Proteomes" id="UP000568696">
    <property type="component" value="Unassembled WGS sequence"/>
</dbReference>
<evidence type="ECO:0000256" key="4">
    <source>
        <dbReference type="ARBA" id="ARBA00022692"/>
    </source>
</evidence>
<evidence type="ECO:0000256" key="5">
    <source>
        <dbReference type="ARBA" id="ARBA00022989"/>
    </source>
</evidence>
<feature type="transmembrane region" description="Helical" evidence="7">
    <location>
        <begin position="158"/>
        <end position="175"/>
    </location>
</feature>
<dbReference type="PANTHER" id="PTHR30506:SF3">
    <property type="entry name" value="UPF0126 INNER MEMBRANE PROTEIN YADS-RELATED"/>
    <property type="match status" value="1"/>
</dbReference>
<keyword evidence="4 7" id="KW-0812">Transmembrane</keyword>
<evidence type="ECO:0000259" key="8">
    <source>
        <dbReference type="Pfam" id="PF03458"/>
    </source>
</evidence>
<gene>
    <name evidence="9" type="ORF">GX356_09510</name>
</gene>
<name>A0A7X8MYH7_9CORY</name>
<evidence type="ECO:0000256" key="3">
    <source>
        <dbReference type="ARBA" id="ARBA00022475"/>
    </source>
</evidence>
<feature type="domain" description="Glycine transporter" evidence="8">
    <location>
        <begin position="15"/>
        <end position="87"/>
    </location>
</feature>
<organism evidence="9 10">
    <name type="scientific">Corynebacterium pollutisoli</name>
    <dbReference type="NCBI Taxonomy" id="1610489"/>
    <lineage>
        <taxon>Bacteria</taxon>
        <taxon>Bacillati</taxon>
        <taxon>Actinomycetota</taxon>
        <taxon>Actinomycetes</taxon>
        <taxon>Mycobacteriales</taxon>
        <taxon>Corynebacteriaceae</taxon>
        <taxon>Corynebacterium</taxon>
    </lineage>
</organism>
<evidence type="ECO:0000313" key="10">
    <source>
        <dbReference type="Proteomes" id="UP000568696"/>
    </source>
</evidence>
<dbReference type="PANTHER" id="PTHR30506">
    <property type="entry name" value="INNER MEMBRANE PROTEIN"/>
    <property type="match status" value="1"/>
</dbReference>
<dbReference type="InterPro" id="IPR005115">
    <property type="entry name" value="Gly_transporter"/>
</dbReference>
<evidence type="ECO:0000256" key="6">
    <source>
        <dbReference type="ARBA" id="ARBA00023136"/>
    </source>
</evidence>
<keyword evidence="6 7" id="KW-0472">Membrane</keyword>
<feature type="transmembrane region" description="Helical" evidence="7">
    <location>
        <begin position="99"/>
        <end position="118"/>
    </location>
</feature>
<feature type="transmembrane region" description="Helical" evidence="7">
    <location>
        <begin position="181"/>
        <end position="199"/>
    </location>
</feature>
<reference evidence="9 10" key="1">
    <citation type="journal article" date="2020" name="Biotechnol. Biofuels">
        <title>New insights from the biogas microbiome by comprehensive genome-resolved metagenomics of nearly 1600 species originating from multiple anaerobic digesters.</title>
        <authorList>
            <person name="Campanaro S."/>
            <person name="Treu L."/>
            <person name="Rodriguez-R L.M."/>
            <person name="Kovalovszki A."/>
            <person name="Ziels R.M."/>
            <person name="Maus I."/>
            <person name="Zhu X."/>
            <person name="Kougias P.G."/>
            <person name="Basile A."/>
            <person name="Luo G."/>
            <person name="Schluter A."/>
            <person name="Konstantinidis K.T."/>
            <person name="Angelidaki I."/>
        </authorList>
    </citation>
    <scope>NUCLEOTIDE SEQUENCE [LARGE SCALE GENOMIC DNA]</scope>
    <source>
        <strain evidence="9">AS23ysBPME_344</strain>
    </source>
</reference>
<dbReference type="EMBL" id="JAAYSN010000262">
    <property type="protein sequence ID" value="NLP39936.1"/>
    <property type="molecule type" value="Genomic_DNA"/>
</dbReference>
<evidence type="ECO:0000256" key="2">
    <source>
        <dbReference type="ARBA" id="ARBA00008193"/>
    </source>
</evidence>
<dbReference type="AlphaFoldDB" id="A0A7X8MYH7"/>
<accession>A0A7X8MYH7</accession>